<keyword evidence="2" id="KW-0560">Oxidoreductase</keyword>
<dbReference type="InterPro" id="IPR036291">
    <property type="entry name" value="NAD(P)-bd_dom_sf"/>
</dbReference>
<name>A0A8H5HC10_9AGAR</name>
<comment type="similarity">
    <text evidence="1">Belongs to the short-chain dehydrogenases/reductases (SDR) family.</text>
</comment>
<dbReference type="GO" id="GO:0005737">
    <property type="term" value="C:cytoplasm"/>
    <property type="evidence" value="ECO:0007669"/>
    <property type="project" value="TreeGrafter"/>
</dbReference>
<dbReference type="InterPro" id="IPR002347">
    <property type="entry name" value="SDR_fam"/>
</dbReference>
<dbReference type="Gene3D" id="3.40.50.720">
    <property type="entry name" value="NAD(P)-binding Rossmann-like Domain"/>
    <property type="match status" value="1"/>
</dbReference>
<sequence>MSAIPDDKLYDYASRLKDRVVVITGAANGIGRETALQLASHGAKVVIGDLDNAGAQKTVSDIERAGGSALSIKCDVTVWDDQVALFELAVAKFGAVDIVIPNAGVTELGNFDNVVFKNGKPVKPDTRTIDVNLNGVIYATHLALHYLEVNREFGSTTLKALVLIGSIASWLGITRGSLYTASKHAVLGIMRSLYPTFSRNNIRIACIHPFFADTAIVPVAMKVVLAGIPLATVPRIAGAIIHAATNPDPETNGCAILLNDDGPAFMVPREEFKMGVYKMIDARANALLQIEAGAKYYVRFVRDLVRILPKRVLVTGMVAGAAKMTWDHRELVSKYIRMYVSL</sequence>
<keyword evidence="4" id="KW-1185">Reference proteome</keyword>
<dbReference type="Proteomes" id="UP000565441">
    <property type="component" value="Unassembled WGS sequence"/>
</dbReference>
<accession>A0A8H5HC10</accession>
<dbReference type="OrthoDB" id="5371740at2759"/>
<dbReference type="GO" id="GO:0016616">
    <property type="term" value="F:oxidoreductase activity, acting on the CH-OH group of donors, NAD or NADP as acceptor"/>
    <property type="evidence" value="ECO:0007669"/>
    <property type="project" value="TreeGrafter"/>
</dbReference>
<evidence type="ECO:0000256" key="2">
    <source>
        <dbReference type="ARBA" id="ARBA00023002"/>
    </source>
</evidence>
<gene>
    <name evidence="3" type="ORF">D9615_004749</name>
</gene>
<dbReference type="PANTHER" id="PTHR44229:SF4">
    <property type="entry name" value="15-HYDROXYPROSTAGLANDIN DEHYDROGENASE [NAD(+)]"/>
    <property type="match status" value="1"/>
</dbReference>
<dbReference type="AlphaFoldDB" id="A0A8H5HC10"/>
<protein>
    <recommendedName>
        <fullName evidence="5">NAD(P)-binding protein</fullName>
    </recommendedName>
</protein>
<comment type="caution">
    <text evidence="3">The sequence shown here is derived from an EMBL/GenBank/DDBJ whole genome shotgun (WGS) entry which is preliminary data.</text>
</comment>
<dbReference type="SUPFAM" id="SSF51735">
    <property type="entry name" value="NAD(P)-binding Rossmann-fold domains"/>
    <property type="match status" value="1"/>
</dbReference>
<reference evidence="3 4" key="1">
    <citation type="journal article" date="2020" name="ISME J.">
        <title>Uncovering the hidden diversity of litter-decomposition mechanisms in mushroom-forming fungi.</title>
        <authorList>
            <person name="Floudas D."/>
            <person name="Bentzer J."/>
            <person name="Ahren D."/>
            <person name="Johansson T."/>
            <person name="Persson P."/>
            <person name="Tunlid A."/>
        </authorList>
    </citation>
    <scope>NUCLEOTIDE SEQUENCE [LARGE SCALE GENOMIC DNA]</scope>
    <source>
        <strain evidence="3 4">CBS 661.87</strain>
    </source>
</reference>
<evidence type="ECO:0000313" key="3">
    <source>
        <dbReference type="EMBL" id="KAF5380519.1"/>
    </source>
</evidence>
<proteinExistence type="inferred from homology"/>
<evidence type="ECO:0000256" key="1">
    <source>
        <dbReference type="ARBA" id="ARBA00006484"/>
    </source>
</evidence>
<evidence type="ECO:0008006" key="5">
    <source>
        <dbReference type="Google" id="ProtNLM"/>
    </source>
</evidence>
<evidence type="ECO:0000313" key="4">
    <source>
        <dbReference type="Proteomes" id="UP000565441"/>
    </source>
</evidence>
<dbReference type="PRINTS" id="PR00081">
    <property type="entry name" value="GDHRDH"/>
</dbReference>
<dbReference type="PANTHER" id="PTHR44229">
    <property type="entry name" value="15-HYDROXYPROSTAGLANDIN DEHYDROGENASE [NAD(+)]"/>
    <property type="match status" value="1"/>
</dbReference>
<dbReference type="EMBL" id="JAACJP010000013">
    <property type="protein sequence ID" value="KAF5380519.1"/>
    <property type="molecule type" value="Genomic_DNA"/>
</dbReference>
<organism evidence="3 4">
    <name type="scientific">Tricholomella constricta</name>
    <dbReference type="NCBI Taxonomy" id="117010"/>
    <lineage>
        <taxon>Eukaryota</taxon>
        <taxon>Fungi</taxon>
        <taxon>Dikarya</taxon>
        <taxon>Basidiomycota</taxon>
        <taxon>Agaricomycotina</taxon>
        <taxon>Agaricomycetes</taxon>
        <taxon>Agaricomycetidae</taxon>
        <taxon>Agaricales</taxon>
        <taxon>Tricholomatineae</taxon>
        <taxon>Lyophyllaceae</taxon>
        <taxon>Tricholomella</taxon>
    </lineage>
</organism>
<dbReference type="Pfam" id="PF00106">
    <property type="entry name" value="adh_short"/>
    <property type="match status" value="1"/>
</dbReference>